<name>A0ABP7FJL5_9ACTN</name>
<dbReference type="SUPFAM" id="SSF53335">
    <property type="entry name" value="S-adenosyl-L-methionine-dependent methyltransferases"/>
    <property type="match status" value="1"/>
</dbReference>
<dbReference type="Pfam" id="PF04672">
    <property type="entry name" value="Methyltransf_19"/>
    <property type="match status" value="1"/>
</dbReference>
<dbReference type="Proteomes" id="UP001499884">
    <property type="component" value="Unassembled WGS sequence"/>
</dbReference>
<accession>A0ABP7FJL5</accession>
<keyword evidence="2" id="KW-1185">Reference proteome</keyword>
<dbReference type="Gene3D" id="3.40.50.150">
    <property type="entry name" value="Vaccinia Virus protein VP39"/>
    <property type="match status" value="1"/>
</dbReference>
<gene>
    <name evidence="1" type="ORF">GCM10023082_38300</name>
</gene>
<protein>
    <submittedName>
        <fullName evidence="1">Uncharacterized protein</fullName>
    </submittedName>
</protein>
<dbReference type="InterPro" id="IPR006764">
    <property type="entry name" value="SAM_dep_MeTrfase_SAV2177_type"/>
</dbReference>
<organism evidence="1 2">
    <name type="scientific">Streptomyces tremellae</name>
    <dbReference type="NCBI Taxonomy" id="1124239"/>
    <lineage>
        <taxon>Bacteria</taxon>
        <taxon>Bacillati</taxon>
        <taxon>Actinomycetota</taxon>
        <taxon>Actinomycetes</taxon>
        <taxon>Kitasatosporales</taxon>
        <taxon>Streptomycetaceae</taxon>
        <taxon>Streptomyces</taxon>
    </lineage>
</organism>
<sequence length="134" mass="14448">MRVLHFFDDSAAARLVRGHLRPLAPGSCLGLSQAGGDDAARPALSTYGERVRHVHMRGRAEVTAFFDGPEPVEPGVVLRPEWHPDPGVPLDAGSRAVLRARAGHGERTTASYPRSARCGTHGVRVARRRLLTAT</sequence>
<comment type="caution">
    <text evidence="1">The sequence shown here is derived from an EMBL/GenBank/DDBJ whole genome shotgun (WGS) entry which is preliminary data.</text>
</comment>
<proteinExistence type="predicted"/>
<evidence type="ECO:0000313" key="1">
    <source>
        <dbReference type="EMBL" id="GAA3737416.1"/>
    </source>
</evidence>
<evidence type="ECO:0000313" key="2">
    <source>
        <dbReference type="Proteomes" id="UP001499884"/>
    </source>
</evidence>
<dbReference type="RefSeq" id="WP_345648721.1">
    <property type="nucleotide sequence ID" value="NZ_BAABEP010000027.1"/>
</dbReference>
<reference evidence="2" key="1">
    <citation type="journal article" date="2019" name="Int. J. Syst. Evol. Microbiol.">
        <title>The Global Catalogue of Microorganisms (GCM) 10K type strain sequencing project: providing services to taxonomists for standard genome sequencing and annotation.</title>
        <authorList>
            <consortium name="The Broad Institute Genomics Platform"/>
            <consortium name="The Broad Institute Genome Sequencing Center for Infectious Disease"/>
            <person name="Wu L."/>
            <person name="Ma J."/>
        </authorList>
    </citation>
    <scope>NUCLEOTIDE SEQUENCE [LARGE SCALE GENOMIC DNA]</scope>
    <source>
        <strain evidence="2">JCM 30846</strain>
    </source>
</reference>
<dbReference type="EMBL" id="BAABEP010000027">
    <property type="protein sequence ID" value="GAA3737416.1"/>
    <property type="molecule type" value="Genomic_DNA"/>
</dbReference>
<dbReference type="InterPro" id="IPR029063">
    <property type="entry name" value="SAM-dependent_MTases_sf"/>
</dbReference>